<dbReference type="EMBL" id="SNRW01050818">
    <property type="protein sequence ID" value="KAA6308489.1"/>
    <property type="molecule type" value="Genomic_DNA"/>
</dbReference>
<organism evidence="1 2">
    <name type="scientific">Streblomastix strix</name>
    <dbReference type="NCBI Taxonomy" id="222440"/>
    <lineage>
        <taxon>Eukaryota</taxon>
        <taxon>Metamonada</taxon>
        <taxon>Preaxostyla</taxon>
        <taxon>Oxymonadida</taxon>
        <taxon>Streblomastigidae</taxon>
        <taxon>Streblomastix</taxon>
    </lineage>
</organism>
<evidence type="ECO:0000313" key="1">
    <source>
        <dbReference type="EMBL" id="KAA6308489.1"/>
    </source>
</evidence>
<name>A0A5J4PIX8_9EUKA</name>
<accession>A0A5J4PIX8</accession>
<sequence>MTSSGIDNLKRISTVQEIETQSLIASSISLIVTYVPQADVSYF</sequence>
<evidence type="ECO:0000313" key="2">
    <source>
        <dbReference type="Proteomes" id="UP000324800"/>
    </source>
</evidence>
<comment type="caution">
    <text evidence="1">The sequence shown here is derived from an EMBL/GenBank/DDBJ whole genome shotgun (WGS) entry which is preliminary data.</text>
</comment>
<protein>
    <submittedName>
        <fullName evidence="1">Uncharacterized protein</fullName>
    </submittedName>
</protein>
<proteinExistence type="predicted"/>
<gene>
    <name evidence="1" type="ORF">EZS28_056681</name>
</gene>
<dbReference type="AlphaFoldDB" id="A0A5J4PIX8"/>
<dbReference type="Proteomes" id="UP000324800">
    <property type="component" value="Unassembled WGS sequence"/>
</dbReference>
<feature type="non-terminal residue" evidence="1">
    <location>
        <position position="43"/>
    </location>
</feature>
<reference evidence="1 2" key="1">
    <citation type="submission" date="2019-03" db="EMBL/GenBank/DDBJ databases">
        <title>Single cell metagenomics reveals metabolic interactions within the superorganism composed of flagellate Streblomastix strix and complex community of Bacteroidetes bacteria on its surface.</title>
        <authorList>
            <person name="Treitli S.C."/>
            <person name="Kolisko M."/>
            <person name="Husnik F."/>
            <person name="Keeling P."/>
            <person name="Hampl V."/>
        </authorList>
    </citation>
    <scope>NUCLEOTIDE SEQUENCE [LARGE SCALE GENOMIC DNA]</scope>
    <source>
        <strain evidence="1">ST1C</strain>
    </source>
</reference>